<name>A0A4R1QN60_HYDET</name>
<dbReference type="Proteomes" id="UP000295008">
    <property type="component" value="Unassembled WGS sequence"/>
</dbReference>
<dbReference type="EMBL" id="SLUN01000064">
    <property type="protein sequence ID" value="TCL54403.1"/>
    <property type="molecule type" value="Genomic_DNA"/>
</dbReference>
<feature type="transmembrane region" description="Helical" evidence="5">
    <location>
        <begin position="123"/>
        <end position="147"/>
    </location>
</feature>
<proteinExistence type="predicted"/>
<evidence type="ECO:0000313" key="6">
    <source>
        <dbReference type="EMBL" id="TCL54403.1"/>
    </source>
</evidence>
<organism evidence="6 7">
    <name type="scientific">Hydrogenispora ethanolica</name>
    <dbReference type="NCBI Taxonomy" id="1082276"/>
    <lineage>
        <taxon>Bacteria</taxon>
        <taxon>Bacillati</taxon>
        <taxon>Bacillota</taxon>
        <taxon>Hydrogenispora</taxon>
    </lineage>
</organism>
<evidence type="ECO:0000313" key="7">
    <source>
        <dbReference type="Proteomes" id="UP000295008"/>
    </source>
</evidence>
<accession>A0A4R1QN60</accession>
<dbReference type="GO" id="GO:0016020">
    <property type="term" value="C:membrane"/>
    <property type="evidence" value="ECO:0007669"/>
    <property type="project" value="UniProtKB-SubCell"/>
</dbReference>
<keyword evidence="3 5" id="KW-1133">Transmembrane helix</keyword>
<feature type="transmembrane region" description="Helical" evidence="5">
    <location>
        <begin position="19"/>
        <end position="36"/>
    </location>
</feature>
<dbReference type="GO" id="GO:0006508">
    <property type="term" value="P:proteolysis"/>
    <property type="evidence" value="ECO:0007669"/>
    <property type="project" value="UniProtKB-KW"/>
</dbReference>
<feature type="transmembrane region" description="Helical" evidence="5">
    <location>
        <begin position="178"/>
        <end position="199"/>
    </location>
</feature>
<dbReference type="Gene3D" id="1.20.1540.10">
    <property type="entry name" value="Rhomboid-like"/>
    <property type="match status" value="1"/>
</dbReference>
<keyword evidence="6" id="KW-0378">Hydrolase</keyword>
<comment type="caution">
    <text evidence="6">The sequence shown here is derived from an EMBL/GenBank/DDBJ whole genome shotgun (WGS) entry which is preliminary data.</text>
</comment>
<gene>
    <name evidence="6" type="ORF">EDC14_106414</name>
</gene>
<dbReference type="OrthoDB" id="9778756at2"/>
<keyword evidence="6" id="KW-0645">Protease</keyword>
<reference evidence="6 7" key="1">
    <citation type="submission" date="2019-03" db="EMBL/GenBank/DDBJ databases">
        <title>Genomic Encyclopedia of Type Strains, Phase IV (KMG-IV): sequencing the most valuable type-strain genomes for metagenomic binning, comparative biology and taxonomic classification.</title>
        <authorList>
            <person name="Goeker M."/>
        </authorList>
    </citation>
    <scope>NUCLEOTIDE SEQUENCE [LARGE SCALE GENOMIC DNA]</scope>
    <source>
        <strain evidence="6 7">LX-B</strain>
    </source>
</reference>
<protein>
    <submittedName>
        <fullName evidence="6">Membrane associated rhomboid family serine protease</fullName>
    </submittedName>
</protein>
<evidence type="ECO:0000256" key="3">
    <source>
        <dbReference type="ARBA" id="ARBA00022989"/>
    </source>
</evidence>
<comment type="subcellular location">
    <subcellularLocation>
        <location evidence="1">Membrane</location>
        <topology evidence="1">Multi-pass membrane protein</topology>
    </subcellularLocation>
</comment>
<evidence type="ECO:0000256" key="4">
    <source>
        <dbReference type="ARBA" id="ARBA00023136"/>
    </source>
</evidence>
<dbReference type="RefSeq" id="WP_132018085.1">
    <property type="nucleotide sequence ID" value="NZ_SLUN01000064.1"/>
</dbReference>
<dbReference type="InterPro" id="IPR035952">
    <property type="entry name" value="Rhomboid-like_sf"/>
</dbReference>
<dbReference type="AlphaFoldDB" id="A0A4R1QN60"/>
<keyword evidence="2 5" id="KW-0812">Transmembrane</keyword>
<evidence type="ECO:0000256" key="2">
    <source>
        <dbReference type="ARBA" id="ARBA00022692"/>
    </source>
</evidence>
<evidence type="ECO:0000256" key="5">
    <source>
        <dbReference type="SAM" id="Phobius"/>
    </source>
</evidence>
<feature type="transmembrane region" description="Helical" evidence="5">
    <location>
        <begin position="61"/>
        <end position="87"/>
    </location>
</feature>
<feature type="transmembrane region" description="Helical" evidence="5">
    <location>
        <begin position="99"/>
        <end position="117"/>
    </location>
</feature>
<dbReference type="SUPFAM" id="SSF144091">
    <property type="entry name" value="Rhomboid-like"/>
    <property type="match status" value="1"/>
</dbReference>
<keyword evidence="4 5" id="KW-0472">Membrane</keyword>
<sequence length="269" mass="31379">MNWLNTIERRLGRYAIRNLMYYVIVLNAVFYGLMFFDRTGSVIRLLELDPALILRGQVWRLISFIFIPPMVSPLWIIFTLYFYYLVGVNLEHEWGSFRFNLYYLIGMLATIVVAFLFGGATGVYLNLSLFLAFAYLFPNYQIMLFFVLPVKIKYLAWLNWAVLAWTVLTGSWGSKAAAVASVVNYFVFFGADLIATGKLNRQVHQNRKRFFEQLGDTPVFHRCAACGITDKTHPKMDFSYCKLCDGEYEYCTRHIQDHQHVRKNSEEKP</sequence>
<evidence type="ECO:0000256" key="1">
    <source>
        <dbReference type="ARBA" id="ARBA00004141"/>
    </source>
</evidence>
<feature type="transmembrane region" description="Helical" evidence="5">
    <location>
        <begin position="154"/>
        <end position="172"/>
    </location>
</feature>
<dbReference type="GO" id="GO:0008233">
    <property type="term" value="F:peptidase activity"/>
    <property type="evidence" value="ECO:0007669"/>
    <property type="project" value="UniProtKB-KW"/>
</dbReference>
<keyword evidence="7" id="KW-1185">Reference proteome</keyword>